<evidence type="ECO:0000259" key="2">
    <source>
        <dbReference type="Pfam" id="PF03184"/>
    </source>
</evidence>
<dbReference type="EMBL" id="CDMC01000003">
    <property type="protein sequence ID" value="CEL02456.1"/>
    <property type="molecule type" value="Genomic_DNA"/>
</dbReference>
<dbReference type="PANTHER" id="PTHR19303">
    <property type="entry name" value="TRANSPOSON"/>
    <property type="match status" value="1"/>
</dbReference>
<dbReference type="PANTHER" id="PTHR19303:SF62">
    <property type="entry name" value="HTH CENPB-TYPE DOMAIN-CONTAINING PROTEIN-RELATED"/>
    <property type="match status" value="1"/>
</dbReference>
<feature type="compositionally biased region" description="Basic and acidic residues" evidence="1">
    <location>
        <begin position="195"/>
        <end position="207"/>
    </location>
</feature>
<dbReference type="GO" id="GO:0005634">
    <property type="term" value="C:nucleus"/>
    <property type="evidence" value="ECO:0007669"/>
    <property type="project" value="TreeGrafter"/>
</dbReference>
<evidence type="ECO:0000313" key="3">
    <source>
        <dbReference type="EMBL" id="CEL02456.1"/>
    </source>
</evidence>
<keyword evidence="4" id="KW-1185">Reference proteome</keyword>
<feature type="region of interest" description="Disordered" evidence="1">
    <location>
        <begin position="183"/>
        <end position="216"/>
    </location>
</feature>
<dbReference type="GO" id="GO:0003677">
    <property type="term" value="F:DNA binding"/>
    <property type="evidence" value="ECO:0007669"/>
    <property type="project" value="TreeGrafter"/>
</dbReference>
<organism evidence="3 4">
    <name type="scientific">Aspergillus calidoustus</name>
    <dbReference type="NCBI Taxonomy" id="454130"/>
    <lineage>
        <taxon>Eukaryota</taxon>
        <taxon>Fungi</taxon>
        <taxon>Dikarya</taxon>
        <taxon>Ascomycota</taxon>
        <taxon>Pezizomycotina</taxon>
        <taxon>Eurotiomycetes</taxon>
        <taxon>Eurotiomycetidae</taxon>
        <taxon>Eurotiales</taxon>
        <taxon>Aspergillaceae</taxon>
        <taxon>Aspergillus</taxon>
        <taxon>Aspergillus subgen. Nidulantes</taxon>
    </lineage>
</organism>
<dbReference type="InterPro" id="IPR004875">
    <property type="entry name" value="DDE_SF_endonuclease_dom"/>
</dbReference>
<dbReference type="Pfam" id="PF03184">
    <property type="entry name" value="DDE_1"/>
    <property type="match status" value="1"/>
</dbReference>
<evidence type="ECO:0000313" key="4">
    <source>
        <dbReference type="Proteomes" id="UP000054771"/>
    </source>
</evidence>
<evidence type="ECO:0000256" key="1">
    <source>
        <dbReference type="SAM" id="MobiDB-lite"/>
    </source>
</evidence>
<proteinExistence type="predicted"/>
<protein>
    <recommendedName>
        <fullName evidence="2">DDE-1 domain-containing protein</fullName>
    </recommendedName>
</protein>
<name>A0A0U5FWF3_ASPCI</name>
<sequence length="216" mass="24009">MGLIATTKVVTRASMPGKPHLIQPGNREWVTTIECMNSSGWIVPSCIIFKGKRFIKATRKVGGYQLLVLDGHGSHLTPQFDKMCVDNNIITIYMPPHSSHLLQPLDVGCFGPLKRAYGGLVEAKMRLGYNHINKLDFLNTYPTAHRTVFTPQNIQSGFTAAGILPFEPQQVLDKLNILMGTPTPPSSRGGAFMAKELHDLRAENEKTKQKKGRSRR</sequence>
<reference evidence="4" key="1">
    <citation type="journal article" date="2016" name="Genome Announc.">
        <title>Draft genome sequences of fungus Aspergillus calidoustus.</title>
        <authorList>
            <person name="Horn F."/>
            <person name="Linde J."/>
            <person name="Mattern D.J."/>
            <person name="Walther G."/>
            <person name="Guthke R."/>
            <person name="Scherlach K."/>
            <person name="Martin K."/>
            <person name="Brakhage A.A."/>
            <person name="Petzke L."/>
            <person name="Valiante V."/>
        </authorList>
    </citation>
    <scope>NUCLEOTIDE SEQUENCE [LARGE SCALE GENOMIC DNA]</scope>
    <source>
        <strain evidence="4">SF006504</strain>
    </source>
</reference>
<dbReference type="InterPro" id="IPR050863">
    <property type="entry name" value="CenT-Element_Derived"/>
</dbReference>
<dbReference type="AlphaFoldDB" id="A0A0U5FWF3"/>
<dbReference type="Proteomes" id="UP000054771">
    <property type="component" value="Unassembled WGS sequence"/>
</dbReference>
<feature type="domain" description="DDE-1" evidence="2">
    <location>
        <begin position="52"/>
        <end position="158"/>
    </location>
</feature>
<dbReference type="OMA" id="WKQDNPL"/>
<gene>
    <name evidence="3" type="ORF">ASPCAL03626</name>
</gene>
<dbReference type="OrthoDB" id="4207519at2759"/>
<accession>A0A0U5FWF3</accession>